<dbReference type="PANTHER" id="PTHR23079:SF55">
    <property type="entry name" value="RNA-DIRECTED RNA POLYMERASE"/>
    <property type="match status" value="1"/>
</dbReference>
<dbReference type="Pfam" id="PF00078">
    <property type="entry name" value="RVT_1"/>
    <property type="match status" value="1"/>
</dbReference>
<comment type="similarity">
    <text evidence="1 11">Belongs to the RdRP family.</text>
</comment>
<dbReference type="Pfam" id="PF05183">
    <property type="entry name" value="RdRP"/>
    <property type="match status" value="1"/>
</dbReference>
<keyword evidence="3 11" id="KW-0808">Transferase</keyword>
<evidence type="ECO:0000256" key="11">
    <source>
        <dbReference type="RuleBase" id="RU363098"/>
    </source>
</evidence>
<evidence type="ECO:0000256" key="3">
    <source>
        <dbReference type="ARBA" id="ARBA00022679"/>
    </source>
</evidence>
<sequence>METVLNGLTPEACLVYLDDIIIVGKSFEEHLSNLRRVFEKLKEAKLKLNPSKCNLFRHEVNYLGHIISADGVRTDPQKVSAVKDWRRPKNVHELRSFLGLCTYYRRFVKGFSSIARPLHRLTENKQKFLWTDECEEAFNSLKAALTSFPILVYPDPEKQFILDTDASHESVGAVLSQEINGQEHVIAYWSKCLLKPERNYCVTRKELLAIVKAVENFHSYLYDRKFLLRTDHASLAWLLNFKNTEGQIARWIQKLEEYDFEIKHRKGSLHELLKNKANIEIPADKGRNMFGVVDDTFTLEYGEVFVQYSDWDSDVPIIVKGTVVVTKNPCMHPGDVRKFKAVDVEALHHIVDCIVFPAKGPRPHPDEMAGSDLDGDEYHVMWYEELIFDRDNYPPMAFALSSKDKPKDLNRPVMISDELDHFCEYIFNDKVGLIASSHLVFADQKENGIFSDTCIRLAKRYSIMLDFAKSGKAPPHGPKDYAFKYPDFMQKLNEKKTYLSANALGILFRNCKRLELGLETERNEIDYKMDEALIYEEGDKKYKKSAQRIYKGYCDKIAHFLNSYGFENEGQLLAGALINPPKFYENRHDLSNLMALMEFEVQWIFKDLEKKFFEEFGGKPSDGNFTEDMLRKASAWYVVTYSKNENSGTYCFGLPWAVADVLVELKLRNKNLTSNRNITSKSLLEEIVDKSVSKHFISLSPDEDSAKIHDNRLQVLEVAYKMLTKWYKSQREYFSDPDIKKIEKCISKEFDATTMDLVAGDVCFINKLKKDGNIKRAISPSHNVIETMLHIANLGIQNPQNHFSDVRQELGLLAWVTLIKLACTYNPQYLGVPNQAGEYASTIFYKSQDNIVDTLQLPLFEKNNILNNKFSIKLTHEMDEVKEYLKEQTKLKYIDFRMVQWRDGSSYVRITVQGTRYSVERFKDLVVMKDFFEAVVSEKPLSYWNTYRQLQLLDH</sequence>
<comment type="catalytic activity">
    <reaction evidence="10 11">
        <text>RNA(n) + a ribonucleoside 5'-triphosphate = RNA(n+1) + diphosphate</text>
        <dbReference type="Rhea" id="RHEA:21248"/>
        <dbReference type="Rhea" id="RHEA-COMP:14527"/>
        <dbReference type="Rhea" id="RHEA-COMP:17342"/>
        <dbReference type="ChEBI" id="CHEBI:33019"/>
        <dbReference type="ChEBI" id="CHEBI:61557"/>
        <dbReference type="ChEBI" id="CHEBI:140395"/>
        <dbReference type="EC" id="2.7.7.48"/>
    </reaction>
</comment>
<dbReference type="Gene3D" id="3.30.70.270">
    <property type="match status" value="2"/>
</dbReference>
<evidence type="ECO:0000313" key="14">
    <source>
        <dbReference type="Proteomes" id="UP000887116"/>
    </source>
</evidence>
<dbReference type="EMBL" id="BMAO01000330">
    <property type="protein sequence ID" value="GFQ66102.1"/>
    <property type="molecule type" value="Genomic_DNA"/>
</dbReference>
<keyword evidence="6" id="KW-0255">Endonuclease</keyword>
<evidence type="ECO:0000256" key="1">
    <source>
        <dbReference type="ARBA" id="ARBA00005762"/>
    </source>
</evidence>
<keyword evidence="6" id="KW-0378">Hydrolase</keyword>
<dbReference type="FunFam" id="3.30.70.270:FF:000020">
    <property type="entry name" value="Transposon Tf2-6 polyprotein-like Protein"/>
    <property type="match status" value="1"/>
</dbReference>
<dbReference type="Pfam" id="PF26253">
    <property type="entry name" value="RdRP_head"/>
    <property type="match status" value="1"/>
</dbReference>
<evidence type="ECO:0000313" key="13">
    <source>
        <dbReference type="EMBL" id="GFQ66102.1"/>
    </source>
</evidence>
<proteinExistence type="inferred from homology"/>
<keyword evidence="7 11" id="KW-0694">RNA-binding</keyword>
<dbReference type="EC" id="2.7.7.48" evidence="11"/>
<evidence type="ECO:0000256" key="9">
    <source>
        <dbReference type="ARBA" id="ARBA00023158"/>
    </source>
</evidence>
<evidence type="ECO:0000256" key="5">
    <source>
        <dbReference type="ARBA" id="ARBA00022722"/>
    </source>
</evidence>
<dbReference type="GO" id="GO:0003964">
    <property type="term" value="F:RNA-directed DNA polymerase activity"/>
    <property type="evidence" value="ECO:0007669"/>
    <property type="project" value="UniProtKB-KW"/>
</dbReference>
<name>A0A8X6EZW8_TRICU</name>
<dbReference type="CDD" id="cd09274">
    <property type="entry name" value="RNase_HI_RT_Ty3"/>
    <property type="match status" value="1"/>
</dbReference>
<gene>
    <name evidence="13" type="primary">RDR1</name>
    <name evidence="13" type="ORF">TNCT_18581</name>
</gene>
<keyword evidence="8" id="KW-0695">RNA-directed DNA polymerase</keyword>
<feature type="domain" description="Reverse transcriptase" evidence="12">
    <location>
        <begin position="1"/>
        <end position="67"/>
    </location>
</feature>
<accession>A0A8X6EZW8</accession>
<dbReference type="InterPro" id="IPR057596">
    <property type="entry name" value="RDRP_core"/>
</dbReference>
<organism evidence="13 14">
    <name type="scientific">Trichonephila clavata</name>
    <name type="common">Joro spider</name>
    <name type="synonym">Nephila clavata</name>
    <dbReference type="NCBI Taxonomy" id="2740835"/>
    <lineage>
        <taxon>Eukaryota</taxon>
        <taxon>Metazoa</taxon>
        <taxon>Ecdysozoa</taxon>
        <taxon>Arthropoda</taxon>
        <taxon>Chelicerata</taxon>
        <taxon>Arachnida</taxon>
        <taxon>Araneae</taxon>
        <taxon>Araneomorphae</taxon>
        <taxon>Entelegynae</taxon>
        <taxon>Araneoidea</taxon>
        <taxon>Nephilidae</taxon>
        <taxon>Trichonephila</taxon>
    </lineage>
</organism>
<keyword evidence="4 11" id="KW-0548">Nucleotidyltransferase</keyword>
<keyword evidence="2 11" id="KW-0696">RNA-directed RNA polymerase</keyword>
<dbReference type="Gene3D" id="3.10.20.370">
    <property type="match status" value="1"/>
</dbReference>
<evidence type="ECO:0000256" key="7">
    <source>
        <dbReference type="ARBA" id="ARBA00022884"/>
    </source>
</evidence>
<dbReference type="GO" id="GO:0003723">
    <property type="term" value="F:RNA binding"/>
    <property type="evidence" value="ECO:0007669"/>
    <property type="project" value="UniProtKB-KW"/>
</dbReference>
<dbReference type="InterPro" id="IPR043502">
    <property type="entry name" value="DNA/RNA_pol_sf"/>
</dbReference>
<protein>
    <recommendedName>
        <fullName evidence="11">RNA-dependent RNA polymerase</fullName>
        <ecNumber evidence="11">2.7.7.48</ecNumber>
    </recommendedName>
</protein>
<evidence type="ECO:0000256" key="8">
    <source>
        <dbReference type="ARBA" id="ARBA00022918"/>
    </source>
</evidence>
<dbReference type="AlphaFoldDB" id="A0A8X6EZW8"/>
<dbReference type="InterPro" id="IPR043128">
    <property type="entry name" value="Rev_trsase/Diguanyl_cyclase"/>
</dbReference>
<keyword evidence="5" id="KW-0540">Nuclease</keyword>
<evidence type="ECO:0000256" key="2">
    <source>
        <dbReference type="ARBA" id="ARBA00022484"/>
    </source>
</evidence>
<evidence type="ECO:0000256" key="10">
    <source>
        <dbReference type="ARBA" id="ARBA00048744"/>
    </source>
</evidence>
<dbReference type="GO" id="GO:0031380">
    <property type="term" value="C:nuclear RNA-directed RNA polymerase complex"/>
    <property type="evidence" value="ECO:0007669"/>
    <property type="project" value="TreeGrafter"/>
</dbReference>
<dbReference type="InterPro" id="IPR000477">
    <property type="entry name" value="RT_dom"/>
</dbReference>
<dbReference type="SUPFAM" id="SSF56672">
    <property type="entry name" value="DNA/RNA polymerases"/>
    <property type="match status" value="1"/>
</dbReference>
<dbReference type="GO" id="GO:0030422">
    <property type="term" value="P:siRNA processing"/>
    <property type="evidence" value="ECO:0007669"/>
    <property type="project" value="TreeGrafter"/>
</dbReference>
<dbReference type="Proteomes" id="UP000887116">
    <property type="component" value="Unassembled WGS sequence"/>
</dbReference>
<keyword evidence="14" id="KW-1185">Reference proteome</keyword>
<dbReference type="GO" id="GO:0004519">
    <property type="term" value="F:endonuclease activity"/>
    <property type="evidence" value="ECO:0007669"/>
    <property type="project" value="UniProtKB-KW"/>
</dbReference>
<dbReference type="PROSITE" id="PS50878">
    <property type="entry name" value="RT_POL"/>
    <property type="match status" value="1"/>
</dbReference>
<reference evidence="13" key="1">
    <citation type="submission" date="2020-07" db="EMBL/GenBank/DDBJ databases">
        <title>Multicomponent nature underlies the extraordinary mechanical properties of spider dragline silk.</title>
        <authorList>
            <person name="Kono N."/>
            <person name="Nakamura H."/>
            <person name="Mori M."/>
            <person name="Yoshida Y."/>
            <person name="Ohtoshi R."/>
            <person name="Malay A.D."/>
            <person name="Moran D.A.P."/>
            <person name="Tomita M."/>
            <person name="Numata K."/>
            <person name="Arakawa K."/>
        </authorList>
    </citation>
    <scope>NUCLEOTIDE SEQUENCE</scope>
</reference>
<dbReference type="FunFam" id="3.30.70.270:FF:000003">
    <property type="entry name" value="Transposon Ty3-G Gag-Pol polyprotein"/>
    <property type="match status" value="1"/>
</dbReference>
<dbReference type="InterPro" id="IPR007855">
    <property type="entry name" value="RDRP"/>
</dbReference>
<dbReference type="OrthoDB" id="6432405at2759"/>
<dbReference type="InterPro" id="IPR058752">
    <property type="entry name" value="RDRP_C_head"/>
</dbReference>
<comment type="caution">
    <text evidence="13">The sequence shown here is derived from an EMBL/GenBank/DDBJ whole genome shotgun (WGS) entry which is preliminary data.</text>
</comment>
<dbReference type="PANTHER" id="PTHR23079">
    <property type="entry name" value="RNA-DEPENDENT RNA POLYMERASE"/>
    <property type="match status" value="1"/>
</dbReference>
<dbReference type="GO" id="GO:0003968">
    <property type="term" value="F:RNA-directed RNA polymerase activity"/>
    <property type="evidence" value="ECO:0007669"/>
    <property type="project" value="UniProtKB-KW"/>
</dbReference>
<dbReference type="InterPro" id="IPR041577">
    <property type="entry name" value="RT_RNaseH_2"/>
</dbReference>
<keyword evidence="9" id="KW-0943">RNA-mediated gene silencing</keyword>
<dbReference type="CDD" id="cd01647">
    <property type="entry name" value="RT_LTR"/>
    <property type="match status" value="1"/>
</dbReference>
<evidence type="ECO:0000259" key="12">
    <source>
        <dbReference type="PROSITE" id="PS50878"/>
    </source>
</evidence>
<evidence type="ECO:0000256" key="4">
    <source>
        <dbReference type="ARBA" id="ARBA00022695"/>
    </source>
</evidence>
<dbReference type="Pfam" id="PF17919">
    <property type="entry name" value="RT_RNaseH_2"/>
    <property type="match status" value="1"/>
</dbReference>
<evidence type="ECO:0000256" key="6">
    <source>
        <dbReference type="ARBA" id="ARBA00022759"/>
    </source>
</evidence>
<dbReference type="FunFam" id="3.10.20.370:FF:000001">
    <property type="entry name" value="Retrovirus-related Pol polyprotein from transposon 17.6-like protein"/>
    <property type="match status" value="1"/>
</dbReference>